<feature type="compositionally biased region" description="Low complexity" evidence="1">
    <location>
        <begin position="407"/>
        <end position="427"/>
    </location>
</feature>
<protein>
    <recommendedName>
        <fullName evidence="2">DUF7824 domain-containing protein</fullName>
    </recommendedName>
</protein>
<dbReference type="AlphaFoldDB" id="A0A0D0ILH2"/>
<sequence length="728" mass="75822">MKPRWVPGLRGVAEWVGGDTPLTLDRPAREDFPGSSPTVYGPVPARDAAVLQRLGEVPVLLSTPTWEDMRIDPADLLDRLARYSAGGFAASEADLFLALLRTDLTRVTGEHLAAFAELLVPVLTQAGTAMPTPAGPAIARYVADPLVPPARVLDRTRHWWAPTPLKLPESLTEFPPRLKLDTPYSGLELGALAAGGVAGGAEGGSDAGAELALEIAHSDDAGLGLQLRQLARSATPLSPGLAMNLIGAQRGFHERAVHDGALAITEAWERGILLPGVADTRLLDWRETPGKLAALAAACVALAEDGMLAVVWPLLDDLVRVSLASTRRLAGTAELVEAIGELLPAVTDAVGRGVAPGSARALPGTRALAAAGGSSRAVQLARAVVGALPDEAAARAAEGATAGGATSGEAAAEAAPGAAAPGAPPQAEAATAALPGAALPDAALLDMVLPDAEFAHFWPDGRGTAPAVDDGATVRASWHDPKASTRLLEIELEFAPERLADPAAGPRRFRTRTSWFYDLEREGQCGMSEIHTADDAADPVADAWLRWDVEAGGVRVAEHRNWRDAKNGPLRHDGQVPPLTVGMLAVLIGSLNHDNAHGYTLLAAVRNDLFGAAGVRLAVARLLESTDYSPVKLAGIIEAEPDAIATLWPALVESIRVATSASAPPRWLNRVLDAALLRAQVLRAAAERGLIPADAAAWPGLADLAGRKGSQAALRKARELRVALGVRE</sequence>
<gene>
    <name evidence="3" type="ORF">SD72_09445</name>
</gene>
<dbReference type="Proteomes" id="UP000032120">
    <property type="component" value="Unassembled WGS sequence"/>
</dbReference>
<dbReference type="InterPro" id="IPR056726">
    <property type="entry name" value="DUF7824"/>
</dbReference>
<organism evidence="3 4">
    <name type="scientific">Leucobacter komagatae</name>
    <dbReference type="NCBI Taxonomy" id="55969"/>
    <lineage>
        <taxon>Bacteria</taxon>
        <taxon>Bacillati</taxon>
        <taxon>Actinomycetota</taxon>
        <taxon>Actinomycetes</taxon>
        <taxon>Micrococcales</taxon>
        <taxon>Microbacteriaceae</taxon>
        <taxon>Leucobacter</taxon>
    </lineage>
</organism>
<proteinExistence type="predicted"/>
<dbReference type="EMBL" id="JXSQ01000011">
    <property type="protein sequence ID" value="KIP52434.1"/>
    <property type="molecule type" value="Genomic_DNA"/>
</dbReference>
<feature type="region of interest" description="Disordered" evidence="1">
    <location>
        <begin position="404"/>
        <end position="427"/>
    </location>
</feature>
<dbReference type="Pfam" id="PF25148">
    <property type="entry name" value="DUF7824"/>
    <property type="match status" value="1"/>
</dbReference>
<evidence type="ECO:0000256" key="1">
    <source>
        <dbReference type="SAM" id="MobiDB-lite"/>
    </source>
</evidence>
<dbReference type="RefSeq" id="WP_042544199.1">
    <property type="nucleotide sequence ID" value="NZ_JXSQ01000011.1"/>
</dbReference>
<keyword evidence="4" id="KW-1185">Reference proteome</keyword>
<evidence type="ECO:0000313" key="3">
    <source>
        <dbReference type="EMBL" id="KIP52434.1"/>
    </source>
</evidence>
<evidence type="ECO:0000259" key="2">
    <source>
        <dbReference type="Pfam" id="PF25148"/>
    </source>
</evidence>
<accession>A0A0D0ILH2</accession>
<comment type="caution">
    <text evidence="3">The sequence shown here is derived from an EMBL/GenBank/DDBJ whole genome shotgun (WGS) entry which is preliminary data.</text>
</comment>
<dbReference type="OrthoDB" id="7065495at2"/>
<feature type="domain" description="DUF7824" evidence="2">
    <location>
        <begin position="60"/>
        <end position="112"/>
    </location>
</feature>
<reference evidence="3 4" key="1">
    <citation type="submission" date="2015-01" db="EMBL/GenBank/DDBJ databases">
        <title>Draft genome sequence of Leucobacter komagatae strain VKM ST2845.</title>
        <authorList>
            <person name="Karlyshev A.V."/>
            <person name="Kudryashova E.B."/>
        </authorList>
    </citation>
    <scope>NUCLEOTIDE SEQUENCE [LARGE SCALE GENOMIC DNA]</scope>
    <source>
        <strain evidence="3 4">VKM ST2845</strain>
    </source>
</reference>
<name>A0A0D0ILH2_9MICO</name>
<evidence type="ECO:0000313" key="4">
    <source>
        <dbReference type="Proteomes" id="UP000032120"/>
    </source>
</evidence>